<comment type="caution">
    <text evidence="3">The sequence shown here is derived from an EMBL/GenBank/DDBJ whole genome shotgun (WGS) entry which is preliminary data.</text>
</comment>
<reference evidence="3 4" key="1">
    <citation type="journal article" date="2014" name="Int. J. Syst. Evol. Microbiol.">
        <title>Arthrobacter pityocampae sp. nov., isolated from Thaumetopoea pityocampa (Lep., Thaumetopoeidae).</title>
        <authorList>
            <person name="Ince I.A."/>
            <person name="Demirbag Z."/>
            <person name="Kati H."/>
        </authorList>
    </citation>
    <scope>NUCLEOTIDE SEQUENCE [LARGE SCALE GENOMIC DNA]</scope>
    <source>
        <strain evidence="3 4">Tp2</strain>
    </source>
</reference>
<dbReference type="Proteomes" id="UP000239297">
    <property type="component" value="Unassembled WGS sequence"/>
</dbReference>
<name>A0A2S5J1T4_9MICC</name>
<feature type="region of interest" description="Disordered" evidence="1">
    <location>
        <begin position="421"/>
        <end position="446"/>
    </location>
</feature>
<dbReference type="AlphaFoldDB" id="A0A2S5J1T4"/>
<evidence type="ECO:0000313" key="4">
    <source>
        <dbReference type="Proteomes" id="UP000239297"/>
    </source>
</evidence>
<dbReference type="Gene3D" id="3.40.50.300">
    <property type="entry name" value="P-loop containing nucleotide triphosphate hydrolases"/>
    <property type="match status" value="1"/>
</dbReference>
<dbReference type="RefSeq" id="WP_104120056.1">
    <property type="nucleotide sequence ID" value="NZ_PRKW01000001.1"/>
</dbReference>
<dbReference type="Pfam" id="PF01656">
    <property type="entry name" value="CbiA"/>
    <property type="match status" value="1"/>
</dbReference>
<evidence type="ECO:0000256" key="1">
    <source>
        <dbReference type="SAM" id="MobiDB-lite"/>
    </source>
</evidence>
<organism evidence="3 4">
    <name type="scientific">Arthrobacter pityocampae</name>
    <dbReference type="NCBI Taxonomy" id="547334"/>
    <lineage>
        <taxon>Bacteria</taxon>
        <taxon>Bacillati</taxon>
        <taxon>Actinomycetota</taxon>
        <taxon>Actinomycetes</taxon>
        <taxon>Micrococcales</taxon>
        <taxon>Micrococcaceae</taxon>
        <taxon>Arthrobacter</taxon>
    </lineage>
</organism>
<accession>A0A2S5J1T4</accession>
<evidence type="ECO:0000259" key="2">
    <source>
        <dbReference type="Pfam" id="PF01656"/>
    </source>
</evidence>
<dbReference type="InterPro" id="IPR027417">
    <property type="entry name" value="P-loop_NTPase"/>
</dbReference>
<evidence type="ECO:0000313" key="3">
    <source>
        <dbReference type="EMBL" id="PPB50792.1"/>
    </source>
</evidence>
<feature type="domain" description="CobQ/CobB/MinD/ParA nucleotide binding" evidence="2">
    <location>
        <begin position="165"/>
        <end position="374"/>
    </location>
</feature>
<dbReference type="OrthoDB" id="3217709at2"/>
<dbReference type="SUPFAM" id="SSF52540">
    <property type="entry name" value="P-loop containing nucleoside triphosphate hydrolases"/>
    <property type="match status" value="1"/>
</dbReference>
<dbReference type="EMBL" id="PRKW01000001">
    <property type="protein sequence ID" value="PPB50792.1"/>
    <property type="molecule type" value="Genomic_DNA"/>
</dbReference>
<protein>
    <submittedName>
        <fullName evidence="3">Chromosome partitioning protein</fullName>
    </submittedName>
</protein>
<keyword evidence="4" id="KW-1185">Reference proteome</keyword>
<sequence length="446" mass="45495">MSIPVITLGAEANAYVPGLEQLRGPVTVVRRCTELTELVAACQSGLARAVVIAPGAAELTASLVDRLRFTGVAVVALRDRLPGPVGPTVDGIEYVEASVEAGVLAAAITRAVGRFDADPGRPQGSLAYADPLGRPDVAAARPIEGTGVTEEPGAGRITAVWGPPGAPGRTTVALNMAAELAAAGRSVLLVDADTYGASIGASLGLLDESAGLAQACRIADQGQFDGTALGRIAVSVAVKGGRLRVLTGITRPDRWPELRPAALSRVLEAGRSLAEVTVVDCGFCLEADEELSFDTLAPRRNGAALRCLEVADTVLAIGAADTIGVPRLVKALAELGDAVPTATPRVVFNKVRAAAVGRAPETQLREAWERFGPSLGISAFLPLDAAAADRALLAGTALLETAPGSPLRLAIAALAGVPAGGEARRRGSGTRSGNVKFPGIPARIPR</sequence>
<gene>
    <name evidence="3" type="ORF">C4K88_02660</name>
</gene>
<proteinExistence type="predicted"/>
<dbReference type="InterPro" id="IPR002586">
    <property type="entry name" value="CobQ/CobB/MinD/ParA_Nub-bd_dom"/>
</dbReference>